<protein>
    <submittedName>
        <fullName evidence="1">Uncharacterized protein</fullName>
    </submittedName>
</protein>
<dbReference type="HOGENOM" id="CLU_1610955_0_0_1"/>
<reference evidence="2" key="2">
    <citation type="submission" date="2015-01" db="EMBL/GenBank/DDBJ databases">
        <title>Evolutionary Origins and Diversification of the Mycorrhizal Mutualists.</title>
        <authorList>
            <consortium name="DOE Joint Genome Institute"/>
            <consortium name="Mycorrhizal Genomics Consortium"/>
            <person name="Kohler A."/>
            <person name="Kuo A."/>
            <person name="Nagy L.G."/>
            <person name="Floudas D."/>
            <person name="Copeland A."/>
            <person name="Barry K.W."/>
            <person name="Cichocki N."/>
            <person name="Veneault-Fourrey C."/>
            <person name="LaButti K."/>
            <person name="Lindquist E.A."/>
            <person name="Lipzen A."/>
            <person name="Lundell T."/>
            <person name="Morin E."/>
            <person name="Murat C."/>
            <person name="Riley R."/>
            <person name="Ohm R."/>
            <person name="Sun H."/>
            <person name="Tunlid A."/>
            <person name="Henrissat B."/>
            <person name="Grigoriev I.V."/>
            <person name="Hibbett D.S."/>
            <person name="Martin F."/>
        </authorList>
    </citation>
    <scope>NUCLEOTIDE SEQUENCE [LARGE SCALE GENOMIC DNA]</scope>
    <source>
        <strain evidence="2">h7</strain>
    </source>
</reference>
<evidence type="ECO:0000313" key="1">
    <source>
        <dbReference type="EMBL" id="KIM48712.1"/>
    </source>
</evidence>
<organism evidence="1 2">
    <name type="scientific">Hebeloma cylindrosporum</name>
    <dbReference type="NCBI Taxonomy" id="76867"/>
    <lineage>
        <taxon>Eukaryota</taxon>
        <taxon>Fungi</taxon>
        <taxon>Dikarya</taxon>
        <taxon>Basidiomycota</taxon>
        <taxon>Agaricomycotina</taxon>
        <taxon>Agaricomycetes</taxon>
        <taxon>Agaricomycetidae</taxon>
        <taxon>Agaricales</taxon>
        <taxon>Agaricineae</taxon>
        <taxon>Hymenogastraceae</taxon>
        <taxon>Hebeloma</taxon>
    </lineage>
</organism>
<proteinExistence type="predicted"/>
<sequence length="165" mass="18230">MLLLVRQTDDHRGANNVRFIAQSTIDVSENGDLGMTGGDLGIGEPGDVFYGTLGGCSYTFFPGIPDDYIPCFDLQRIICYDEEFRPTIYYRSWGGLRPDSWHFTPVSGWVGIVDTSKKDADGKTLQEILVDIHDKFPSYDLSSAEGVEAAIHEIEAKLCPVAKFG</sequence>
<dbReference type="Proteomes" id="UP000053424">
    <property type="component" value="Unassembled WGS sequence"/>
</dbReference>
<keyword evidence="2" id="KW-1185">Reference proteome</keyword>
<dbReference type="AlphaFoldDB" id="A0A0C2Z6B1"/>
<evidence type="ECO:0000313" key="2">
    <source>
        <dbReference type="Proteomes" id="UP000053424"/>
    </source>
</evidence>
<dbReference type="OrthoDB" id="3058031at2759"/>
<dbReference type="EMBL" id="KN831768">
    <property type="protein sequence ID" value="KIM48712.1"/>
    <property type="molecule type" value="Genomic_DNA"/>
</dbReference>
<name>A0A0C2Z6B1_HEBCY</name>
<accession>A0A0C2Z6B1</accession>
<reference evidence="1 2" key="1">
    <citation type="submission" date="2014-04" db="EMBL/GenBank/DDBJ databases">
        <authorList>
            <consortium name="DOE Joint Genome Institute"/>
            <person name="Kuo A."/>
            <person name="Gay G."/>
            <person name="Dore J."/>
            <person name="Kohler A."/>
            <person name="Nagy L.G."/>
            <person name="Floudas D."/>
            <person name="Copeland A."/>
            <person name="Barry K.W."/>
            <person name="Cichocki N."/>
            <person name="Veneault-Fourrey C."/>
            <person name="LaButti K."/>
            <person name="Lindquist E.A."/>
            <person name="Lipzen A."/>
            <person name="Lundell T."/>
            <person name="Morin E."/>
            <person name="Murat C."/>
            <person name="Sun H."/>
            <person name="Tunlid A."/>
            <person name="Henrissat B."/>
            <person name="Grigoriev I.V."/>
            <person name="Hibbett D.S."/>
            <person name="Martin F."/>
            <person name="Nordberg H.P."/>
            <person name="Cantor M.N."/>
            <person name="Hua S.X."/>
        </authorList>
    </citation>
    <scope>NUCLEOTIDE SEQUENCE [LARGE SCALE GENOMIC DNA]</scope>
    <source>
        <strain evidence="2">h7</strain>
    </source>
</reference>
<gene>
    <name evidence="1" type="ORF">M413DRAFT_21052</name>
</gene>